<sequence>MAIRKHKRPNTPEASGVVGTVRFVQRESDVTSLREGDIAVVDHPELDARQAQELIDQRVRAVLNAGRSSSGRVPNVGPQMLAHAGILLIDLEDAAIWSKLKNGERVRIEDGKVFRDEILVVSGTELDDAHTTAALADAESGLATRLDSLAANASDHIQREQTMLLDGAHVPRIRTKLRGRAVVVVSRAYDDEADLRGLRRYIRDDDPVLIGAGAGADVLLKAGYTPALVIGALDNLSDAAIRVAGEVVVTTSSGTVDTPERLERHGKEIVTFVSSGADDDLAIVLADTNEAAVIVHVGAPATLSKFLERPPSEVARMFVARLRAGSKIVDAKAVNHFTSQRFAMWPVLLLLAAGVAAVAVSIAVTPVGNDWFDSLGDQLADLGTWIKGLFT</sequence>
<dbReference type="Pfam" id="PF12555">
    <property type="entry name" value="SteA-like_C"/>
    <property type="match status" value="1"/>
</dbReference>
<evidence type="ECO:0000313" key="4">
    <source>
        <dbReference type="Proteomes" id="UP000380867"/>
    </source>
</evidence>
<name>A0A5M4FGP6_9ACTN</name>
<accession>A0A5M4FGP6</accession>
<dbReference type="OrthoDB" id="5169996at2"/>
<dbReference type="EMBL" id="SDPQ02000001">
    <property type="protein sequence ID" value="KAA1399336.1"/>
    <property type="molecule type" value="Genomic_DNA"/>
</dbReference>
<dbReference type="InterPro" id="IPR047795">
    <property type="entry name" value="Put_SteA-like"/>
</dbReference>
<dbReference type="InterPro" id="IPR022215">
    <property type="entry name" value="SteA-like_C"/>
</dbReference>
<protein>
    <recommendedName>
        <fullName evidence="2">SteA-like C-terminal domain-containing protein</fullName>
    </recommendedName>
</protein>
<keyword evidence="1" id="KW-1133">Transmembrane helix</keyword>
<dbReference type="NCBIfam" id="NF040608">
    <property type="entry name" value="division_SteA"/>
    <property type="match status" value="1"/>
</dbReference>
<gene>
    <name evidence="3" type="ORF">ESP70_000745</name>
</gene>
<keyword evidence="1" id="KW-0812">Transmembrane</keyword>
<dbReference type="Proteomes" id="UP000380867">
    <property type="component" value="Unassembled WGS sequence"/>
</dbReference>
<comment type="caution">
    <text evidence="3">The sequence shown here is derived from an EMBL/GenBank/DDBJ whole genome shotgun (WGS) entry which is preliminary data.</text>
</comment>
<reference evidence="3" key="1">
    <citation type="submission" date="2019-09" db="EMBL/GenBank/DDBJ databases">
        <authorList>
            <person name="Li J."/>
        </authorList>
    </citation>
    <scope>NUCLEOTIDE SEQUENCE [LARGE SCALE GENOMIC DNA]</scope>
    <source>
        <strain evidence="3">JCM 14732</strain>
    </source>
</reference>
<feature type="transmembrane region" description="Helical" evidence="1">
    <location>
        <begin position="342"/>
        <end position="364"/>
    </location>
</feature>
<evidence type="ECO:0000313" key="3">
    <source>
        <dbReference type="EMBL" id="KAA1399336.1"/>
    </source>
</evidence>
<evidence type="ECO:0000259" key="2">
    <source>
        <dbReference type="Pfam" id="PF12555"/>
    </source>
</evidence>
<dbReference type="RefSeq" id="WP_149687483.1">
    <property type="nucleotide sequence ID" value="NZ_SDPQ02000001.1"/>
</dbReference>
<evidence type="ECO:0000256" key="1">
    <source>
        <dbReference type="SAM" id="Phobius"/>
    </source>
</evidence>
<keyword evidence="1" id="KW-0472">Membrane</keyword>
<feature type="domain" description="SteA-like C-terminal" evidence="2">
    <location>
        <begin position="332"/>
        <end position="381"/>
    </location>
</feature>
<dbReference type="AlphaFoldDB" id="A0A5M4FGP6"/>
<proteinExistence type="predicted"/>
<organism evidence="3 4">
    <name type="scientific">Aeromicrobium ginsengisoli</name>
    <dbReference type="NCBI Taxonomy" id="363867"/>
    <lineage>
        <taxon>Bacteria</taxon>
        <taxon>Bacillati</taxon>
        <taxon>Actinomycetota</taxon>
        <taxon>Actinomycetes</taxon>
        <taxon>Propionibacteriales</taxon>
        <taxon>Nocardioidaceae</taxon>
        <taxon>Aeromicrobium</taxon>
    </lineage>
</organism>
<keyword evidence="4" id="KW-1185">Reference proteome</keyword>